<gene>
    <name evidence="1" type="ORF">PIN31115_04399</name>
</gene>
<protein>
    <submittedName>
        <fullName evidence="1">Uncharacterized protein</fullName>
    </submittedName>
</protein>
<evidence type="ECO:0000313" key="1">
    <source>
        <dbReference type="EMBL" id="VVE46174.1"/>
    </source>
</evidence>
<keyword evidence="2" id="KW-1185">Reference proteome</keyword>
<reference evidence="1 2" key="1">
    <citation type="submission" date="2019-08" db="EMBL/GenBank/DDBJ databases">
        <authorList>
            <person name="Peeters C."/>
        </authorList>
    </citation>
    <scope>NUCLEOTIDE SEQUENCE [LARGE SCALE GENOMIC DNA]</scope>
    <source>
        <strain evidence="1 2">LMG 31115</strain>
    </source>
</reference>
<dbReference type="AlphaFoldDB" id="A0A5E4YBV3"/>
<organism evidence="1 2">
    <name type="scientific">Pandoraea iniqua</name>
    <dbReference type="NCBI Taxonomy" id="2508288"/>
    <lineage>
        <taxon>Bacteria</taxon>
        <taxon>Pseudomonadati</taxon>
        <taxon>Pseudomonadota</taxon>
        <taxon>Betaproteobacteria</taxon>
        <taxon>Burkholderiales</taxon>
        <taxon>Burkholderiaceae</taxon>
        <taxon>Pandoraea</taxon>
    </lineage>
</organism>
<name>A0A5E4YBV3_9BURK</name>
<dbReference type="Proteomes" id="UP000333828">
    <property type="component" value="Unassembled WGS sequence"/>
</dbReference>
<dbReference type="EMBL" id="CABPSI010000005">
    <property type="protein sequence ID" value="VVE46174.1"/>
    <property type="molecule type" value="Genomic_DNA"/>
</dbReference>
<sequence>MAQRVAIHSLVLQDLERRNASVVRLLRIHRVAIPLELVVESSSKSR</sequence>
<proteinExistence type="predicted"/>
<evidence type="ECO:0000313" key="2">
    <source>
        <dbReference type="Proteomes" id="UP000333828"/>
    </source>
</evidence>
<accession>A0A5E4YBV3</accession>